<gene>
    <name evidence="2" type="ORF">C7M84_023847</name>
</gene>
<reference evidence="2 3" key="1">
    <citation type="submission" date="2018-04" db="EMBL/GenBank/DDBJ databases">
        <authorList>
            <person name="Zhang X."/>
            <person name="Yuan J."/>
            <person name="Li F."/>
            <person name="Xiang J."/>
        </authorList>
    </citation>
    <scope>NUCLEOTIDE SEQUENCE [LARGE SCALE GENOMIC DNA]</scope>
    <source>
        <tissue evidence="2">Muscle</tissue>
    </source>
</reference>
<name>A0A3R7QLR1_PENVA</name>
<organism evidence="2 3">
    <name type="scientific">Penaeus vannamei</name>
    <name type="common">Whiteleg shrimp</name>
    <name type="synonym">Litopenaeus vannamei</name>
    <dbReference type="NCBI Taxonomy" id="6689"/>
    <lineage>
        <taxon>Eukaryota</taxon>
        <taxon>Metazoa</taxon>
        <taxon>Ecdysozoa</taxon>
        <taxon>Arthropoda</taxon>
        <taxon>Crustacea</taxon>
        <taxon>Multicrustacea</taxon>
        <taxon>Malacostraca</taxon>
        <taxon>Eumalacostraca</taxon>
        <taxon>Eucarida</taxon>
        <taxon>Decapoda</taxon>
        <taxon>Dendrobranchiata</taxon>
        <taxon>Penaeoidea</taxon>
        <taxon>Penaeidae</taxon>
        <taxon>Penaeus</taxon>
    </lineage>
</organism>
<protein>
    <submittedName>
        <fullName evidence="2">Putative EF-hand and coiled-coil domain-containing protein 1-like</fullName>
    </submittedName>
</protein>
<evidence type="ECO:0000256" key="1">
    <source>
        <dbReference type="SAM" id="MobiDB-lite"/>
    </source>
</evidence>
<reference evidence="2 3" key="2">
    <citation type="submission" date="2019-01" db="EMBL/GenBank/DDBJ databases">
        <title>The decoding of complex shrimp genome reveals the adaptation for benthos swimmer, frequently molting mechanism and breeding impact on genome.</title>
        <authorList>
            <person name="Sun Y."/>
            <person name="Gao Y."/>
            <person name="Yu Y."/>
        </authorList>
    </citation>
    <scope>NUCLEOTIDE SEQUENCE [LARGE SCALE GENOMIC DNA]</scope>
    <source>
        <tissue evidence="2">Muscle</tissue>
    </source>
</reference>
<dbReference type="EMBL" id="QCYY01000754">
    <property type="protein sequence ID" value="ROT82985.1"/>
    <property type="molecule type" value="Genomic_DNA"/>
</dbReference>
<accession>A0A3R7QLR1</accession>
<feature type="region of interest" description="Disordered" evidence="1">
    <location>
        <begin position="77"/>
        <end position="146"/>
    </location>
</feature>
<proteinExistence type="predicted"/>
<dbReference type="OrthoDB" id="10054715at2759"/>
<evidence type="ECO:0000313" key="2">
    <source>
        <dbReference type="EMBL" id="ROT82985.1"/>
    </source>
</evidence>
<sequence>MPKESKTLTHTLSARPPSQYFHTQGRSVAVIPLLRVPIPVASRGPFGGCHAGLFTHPGRPGISVSRLDSVCRADSGLYSEDSERDDDMKTPDRSTDHISASDDDLWSPRGAPLKDTRSRNDSNSSCSPKSPASPRSESDLLTPSLGSPTLMITEEEEEESSWAVREAKKGGALTSTSTAIIEGLEKEVQWIQESLDAAEKEWDQEQSLYSKDDNDAYGKSGVLDEKLRHVEAERVRLALLEDKLRHLLQVLLTLADLNLSRRTLGRLILEAVEDAAGAKIGETLVHLALRGLTRPPQMPQLPDHFEATLG</sequence>
<dbReference type="Proteomes" id="UP000283509">
    <property type="component" value="Unassembled WGS sequence"/>
</dbReference>
<keyword evidence="3" id="KW-1185">Reference proteome</keyword>
<dbReference type="InterPro" id="IPR031601">
    <property type="entry name" value="CCD48"/>
</dbReference>
<feature type="compositionally biased region" description="Low complexity" evidence="1">
    <location>
        <begin position="121"/>
        <end position="135"/>
    </location>
</feature>
<comment type="caution">
    <text evidence="2">The sequence shown here is derived from an EMBL/GenBank/DDBJ whole genome shotgun (WGS) entry which is preliminary data.</text>
</comment>
<feature type="compositionally biased region" description="Basic and acidic residues" evidence="1">
    <location>
        <begin position="86"/>
        <end position="100"/>
    </location>
</feature>
<dbReference type="Pfam" id="PF15799">
    <property type="entry name" value="CCD48"/>
    <property type="match status" value="1"/>
</dbReference>
<evidence type="ECO:0000313" key="3">
    <source>
        <dbReference type="Proteomes" id="UP000283509"/>
    </source>
</evidence>
<dbReference type="AlphaFoldDB" id="A0A3R7QLR1"/>